<dbReference type="AlphaFoldDB" id="A0AAV9MYH9"/>
<evidence type="ECO:0000313" key="2">
    <source>
        <dbReference type="EMBL" id="KAK5046677.1"/>
    </source>
</evidence>
<keyword evidence="3" id="KW-1185">Reference proteome</keyword>
<feature type="region of interest" description="Disordered" evidence="1">
    <location>
        <begin position="1"/>
        <end position="44"/>
    </location>
</feature>
<dbReference type="GeneID" id="89975604"/>
<evidence type="ECO:0000256" key="1">
    <source>
        <dbReference type="SAM" id="MobiDB-lite"/>
    </source>
</evidence>
<name>A0AAV9MYH9_9EURO</name>
<proteinExistence type="predicted"/>
<organism evidence="2 3">
    <name type="scientific">Exophiala bonariae</name>
    <dbReference type="NCBI Taxonomy" id="1690606"/>
    <lineage>
        <taxon>Eukaryota</taxon>
        <taxon>Fungi</taxon>
        <taxon>Dikarya</taxon>
        <taxon>Ascomycota</taxon>
        <taxon>Pezizomycotina</taxon>
        <taxon>Eurotiomycetes</taxon>
        <taxon>Chaetothyriomycetidae</taxon>
        <taxon>Chaetothyriales</taxon>
        <taxon>Herpotrichiellaceae</taxon>
        <taxon>Exophiala</taxon>
    </lineage>
</organism>
<sequence>MANVRNTIEEQKSNYGANTSVGRDLGQHHPSAQSKGAPALPQVNAGRGLVESIDDALKGIDGQARDKAQMVDHSVKVGQEDDFHAKAAAKQP</sequence>
<gene>
    <name evidence="2" type="ORF">LTR84_007438</name>
</gene>
<dbReference type="EMBL" id="JAVRRD010000029">
    <property type="protein sequence ID" value="KAK5046677.1"/>
    <property type="molecule type" value="Genomic_DNA"/>
</dbReference>
<comment type="caution">
    <text evidence="2">The sequence shown here is derived from an EMBL/GenBank/DDBJ whole genome shotgun (WGS) entry which is preliminary data.</text>
</comment>
<dbReference type="RefSeq" id="XP_064702260.1">
    <property type="nucleotide sequence ID" value="XM_064850991.1"/>
</dbReference>
<evidence type="ECO:0008006" key="4">
    <source>
        <dbReference type="Google" id="ProtNLM"/>
    </source>
</evidence>
<protein>
    <recommendedName>
        <fullName evidence="4">SMP domain-containing protein</fullName>
    </recommendedName>
</protein>
<reference evidence="2 3" key="1">
    <citation type="submission" date="2023-08" db="EMBL/GenBank/DDBJ databases">
        <title>Black Yeasts Isolated from many extreme environments.</title>
        <authorList>
            <person name="Coleine C."/>
            <person name="Stajich J.E."/>
            <person name="Selbmann L."/>
        </authorList>
    </citation>
    <scope>NUCLEOTIDE SEQUENCE [LARGE SCALE GENOMIC DNA]</scope>
    <source>
        <strain evidence="2 3">CCFEE 5792</strain>
    </source>
</reference>
<evidence type="ECO:0000313" key="3">
    <source>
        <dbReference type="Proteomes" id="UP001358417"/>
    </source>
</evidence>
<accession>A0AAV9MYH9</accession>
<dbReference type="Proteomes" id="UP001358417">
    <property type="component" value="Unassembled WGS sequence"/>
</dbReference>